<protein>
    <submittedName>
        <fullName evidence="5">LppX_LprAFG lipoprotein</fullName>
    </submittedName>
</protein>
<dbReference type="Gene3D" id="2.50.20.20">
    <property type="match status" value="1"/>
</dbReference>
<keyword evidence="4" id="KW-0732">Signal</keyword>
<feature type="chain" id="PRO_5039556881" evidence="4">
    <location>
        <begin position="23"/>
        <end position="230"/>
    </location>
</feature>
<keyword evidence="6" id="KW-1185">Reference proteome</keyword>
<keyword evidence="3" id="KW-0472">Membrane</keyword>
<comment type="subcellular location">
    <subcellularLocation>
        <location evidence="1">Cell envelope</location>
    </subcellularLocation>
</comment>
<dbReference type="Proteomes" id="UP000616839">
    <property type="component" value="Unassembled WGS sequence"/>
</dbReference>
<keyword evidence="3" id="KW-1003">Cell membrane</keyword>
<sequence length="230" mass="23854">MRIRLLPAALLALALTTAGCTGSDGATSEQEDPQEAMELAKTTLDETSGVQLRLSTADLPNSVQGVSSAEGVGIHPPAFEGTITASISGVTADVDVVATDGKVWIKFLSPTFQEADPADYGAPDPAVLMATEGGFSDLLVSTEDLAKGEEVRGGTNNEEILTEYTGTLPAELVSVVIPSATGDFDATYTITSEGELRQAVLTGEFYPGAGDVTYTLDVDDYGTEQEISAP</sequence>
<evidence type="ECO:0000313" key="6">
    <source>
        <dbReference type="Proteomes" id="UP000616839"/>
    </source>
</evidence>
<reference evidence="5" key="1">
    <citation type="submission" date="2020-09" db="EMBL/GenBank/DDBJ databases">
        <title>Nocardioides sp. strain MJB4 16S ribosomal RNA gene Genome sequencing and assembly.</title>
        <authorList>
            <person name="Kim I."/>
        </authorList>
    </citation>
    <scope>NUCLEOTIDE SEQUENCE</scope>
    <source>
        <strain evidence="5">MJB4</strain>
    </source>
</reference>
<comment type="caution">
    <text evidence="5">The sequence shown here is derived from an EMBL/GenBank/DDBJ whole genome shotgun (WGS) entry which is preliminary data.</text>
</comment>
<evidence type="ECO:0000256" key="4">
    <source>
        <dbReference type="SAM" id="SignalP"/>
    </source>
</evidence>
<dbReference type="InterPro" id="IPR009830">
    <property type="entry name" value="LppX/LprAFG"/>
</dbReference>
<dbReference type="PROSITE" id="PS51257">
    <property type="entry name" value="PROKAR_LIPOPROTEIN"/>
    <property type="match status" value="1"/>
</dbReference>
<dbReference type="EMBL" id="JACYXZ010000002">
    <property type="protein sequence ID" value="MBD8869645.1"/>
    <property type="molecule type" value="Genomic_DNA"/>
</dbReference>
<dbReference type="InterPro" id="IPR029046">
    <property type="entry name" value="LolA/LolB/LppX"/>
</dbReference>
<dbReference type="GO" id="GO:0030313">
    <property type="term" value="C:cell envelope"/>
    <property type="evidence" value="ECO:0007669"/>
    <property type="project" value="UniProtKB-SubCell"/>
</dbReference>
<evidence type="ECO:0000256" key="2">
    <source>
        <dbReference type="ARBA" id="ARBA00009194"/>
    </source>
</evidence>
<evidence type="ECO:0000313" key="5">
    <source>
        <dbReference type="EMBL" id="MBD8869645.1"/>
    </source>
</evidence>
<comment type="similarity">
    <text evidence="2">Belongs to the LppX/LprAFG lipoprotein family.</text>
</comment>
<gene>
    <name evidence="5" type="ORF">IE331_08410</name>
</gene>
<keyword evidence="5" id="KW-0449">Lipoprotein</keyword>
<evidence type="ECO:0000256" key="1">
    <source>
        <dbReference type="ARBA" id="ARBA00004196"/>
    </source>
</evidence>
<dbReference type="CDD" id="cd16334">
    <property type="entry name" value="LppX-like"/>
    <property type="match status" value="1"/>
</dbReference>
<dbReference type="RefSeq" id="WP_192142491.1">
    <property type="nucleotide sequence ID" value="NZ_JACYXZ010000002.1"/>
</dbReference>
<dbReference type="AlphaFoldDB" id="A0A927K5R2"/>
<name>A0A927K5R2_9ACTN</name>
<accession>A0A927K5R2</accession>
<feature type="signal peptide" evidence="4">
    <location>
        <begin position="1"/>
        <end position="22"/>
    </location>
</feature>
<dbReference type="Pfam" id="PF07161">
    <property type="entry name" value="LppX_LprAFG"/>
    <property type="match status" value="1"/>
</dbReference>
<dbReference type="SUPFAM" id="SSF89392">
    <property type="entry name" value="Prokaryotic lipoproteins and lipoprotein localization factors"/>
    <property type="match status" value="1"/>
</dbReference>
<organism evidence="5 6">
    <name type="scientific">Nocardioides donggukensis</name>
    <dbReference type="NCBI Taxonomy" id="2774019"/>
    <lineage>
        <taxon>Bacteria</taxon>
        <taxon>Bacillati</taxon>
        <taxon>Actinomycetota</taxon>
        <taxon>Actinomycetes</taxon>
        <taxon>Propionibacteriales</taxon>
        <taxon>Nocardioidaceae</taxon>
        <taxon>Nocardioides</taxon>
    </lineage>
</organism>
<evidence type="ECO:0000256" key="3">
    <source>
        <dbReference type="ARBA" id="ARBA00022475"/>
    </source>
</evidence>
<proteinExistence type="inferred from homology"/>